<dbReference type="AlphaFoldDB" id="A0A0F9N5X8"/>
<organism evidence="1">
    <name type="scientific">marine sediment metagenome</name>
    <dbReference type="NCBI Taxonomy" id="412755"/>
    <lineage>
        <taxon>unclassified sequences</taxon>
        <taxon>metagenomes</taxon>
        <taxon>ecological metagenomes</taxon>
    </lineage>
</organism>
<protein>
    <submittedName>
        <fullName evidence="1">Uncharacterized protein</fullName>
    </submittedName>
</protein>
<proteinExistence type="predicted"/>
<dbReference type="EMBL" id="LAZR01003933">
    <property type="protein sequence ID" value="KKN13329.1"/>
    <property type="molecule type" value="Genomic_DNA"/>
</dbReference>
<name>A0A0F9N5X8_9ZZZZ</name>
<sequence length="77" mass="8877">MAIKRCIKCNNPAAKVVDGKLYCERCLLIADKDKEIKQPCNCGCKTIVEEKPKKKSIWERILSYMATDTDYHYPPKP</sequence>
<reference evidence="1" key="1">
    <citation type="journal article" date="2015" name="Nature">
        <title>Complex archaea that bridge the gap between prokaryotes and eukaryotes.</title>
        <authorList>
            <person name="Spang A."/>
            <person name="Saw J.H."/>
            <person name="Jorgensen S.L."/>
            <person name="Zaremba-Niedzwiedzka K."/>
            <person name="Martijn J."/>
            <person name="Lind A.E."/>
            <person name="van Eijk R."/>
            <person name="Schleper C."/>
            <person name="Guy L."/>
            <person name="Ettema T.J."/>
        </authorList>
    </citation>
    <scope>NUCLEOTIDE SEQUENCE</scope>
</reference>
<comment type="caution">
    <text evidence="1">The sequence shown here is derived from an EMBL/GenBank/DDBJ whole genome shotgun (WGS) entry which is preliminary data.</text>
</comment>
<evidence type="ECO:0000313" key="1">
    <source>
        <dbReference type="EMBL" id="KKN13329.1"/>
    </source>
</evidence>
<accession>A0A0F9N5X8</accession>
<gene>
    <name evidence="1" type="ORF">LCGC14_1007620</name>
</gene>